<reference evidence="2 3" key="1">
    <citation type="journal article" date="2005" name="PLoS Biol.">
        <title>The genomes of Oryza sativa: a history of duplications.</title>
        <authorList>
            <person name="Yu J."/>
            <person name="Wang J."/>
            <person name="Lin W."/>
            <person name="Li S."/>
            <person name="Li H."/>
            <person name="Zhou J."/>
            <person name="Ni P."/>
            <person name="Dong W."/>
            <person name="Hu S."/>
            <person name="Zeng C."/>
            <person name="Zhang J."/>
            <person name="Zhang Y."/>
            <person name="Li R."/>
            <person name="Xu Z."/>
            <person name="Li S."/>
            <person name="Li X."/>
            <person name="Zheng H."/>
            <person name="Cong L."/>
            <person name="Lin L."/>
            <person name="Yin J."/>
            <person name="Geng J."/>
            <person name="Li G."/>
            <person name="Shi J."/>
            <person name="Liu J."/>
            <person name="Lv H."/>
            <person name="Li J."/>
            <person name="Wang J."/>
            <person name="Deng Y."/>
            <person name="Ran L."/>
            <person name="Shi X."/>
            <person name="Wang X."/>
            <person name="Wu Q."/>
            <person name="Li C."/>
            <person name="Ren X."/>
            <person name="Wang J."/>
            <person name="Wang X."/>
            <person name="Li D."/>
            <person name="Liu D."/>
            <person name="Zhang X."/>
            <person name="Ji Z."/>
            <person name="Zhao W."/>
            <person name="Sun Y."/>
            <person name="Zhang Z."/>
            <person name="Bao J."/>
            <person name="Han Y."/>
            <person name="Dong L."/>
            <person name="Ji J."/>
            <person name="Chen P."/>
            <person name="Wu S."/>
            <person name="Liu J."/>
            <person name="Xiao Y."/>
            <person name="Bu D."/>
            <person name="Tan J."/>
            <person name="Yang L."/>
            <person name="Ye C."/>
            <person name="Zhang J."/>
            <person name="Xu J."/>
            <person name="Zhou Y."/>
            <person name="Yu Y."/>
            <person name="Zhang B."/>
            <person name="Zhuang S."/>
            <person name="Wei H."/>
            <person name="Liu B."/>
            <person name="Lei M."/>
            <person name="Yu H."/>
            <person name="Li Y."/>
            <person name="Xu H."/>
            <person name="Wei S."/>
            <person name="He X."/>
            <person name="Fang L."/>
            <person name="Zhang Z."/>
            <person name="Zhang Y."/>
            <person name="Huang X."/>
            <person name="Su Z."/>
            <person name="Tong W."/>
            <person name="Li J."/>
            <person name="Tong Z."/>
            <person name="Li S."/>
            <person name="Ye J."/>
            <person name="Wang L."/>
            <person name="Fang L."/>
            <person name="Lei T."/>
            <person name="Chen C."/>
            <person name="Chen H."/>
            <person name="Xu Z."/>
            <person name="Li H."/>
            <person name="Huang H."/>
            <person name="Zhang F."/>
            <person name="Xu H."/>
            <person name="Li N."/>
            <person name="Zhao C."/>
            <person name="Li S."/>
            <person name="Dong L."/>
            <person name="Huang Y."/>
            <person name="Li L."/>
            <person name="Xi Y."/>
            <person name="Qi Q."/>
            <person name="Li W."/>
            <person name="Zhang B."/>
            <person name="Hu W."/>
            <person name="Zhang Y."/>
            <person name="Tian X."/>
            <person name="Jiao Y."/>
            <person name="Liang X."/>
            <person name="Jin J."/>
            <person name="Gao L."/>
            <person name="Zheng W."/>
            <person name="Hao B."/>
            <person name="Liu S."/>
            <person name="Wang W."/>
            <person name="Yuan L."/>
            <person name="Cao M."/>
            <person name="McDermott J."/>
            <person name="Samudrala R."/>
            <person name="Wang J."/>
            <person name="Wong G.K."/>
            <person name="Yang H."/>
        </authorList>
    </citation>
    <scope>NUCLEOTIDE SEQUENCE [LARGE SCALE GENOMIC DNA]</scope>
    <source>
        <strain evidence="3">cv. 93-11</strain>
    </source>
</reference>
<sequence>MTSTSASEAETAGRRGEVADPVPLRLDLAPRSGQCGNNNPGTAAARWHDGDGVAAWGWCGGGAAKDSPAVERPPRWRCG</sequence>
<evidence type="ECO:0000313" key="3">
    <source>
        <dbReference type="Proteomes" id="UP000007015"/>
    </source>
</evidence>
<dbReference type="Gramene" id="BGIOSGA008019-TA">
    <property type="protein sequence ID" value="BGIOSGA008019-PA"/>
    <property type="gene ID" value="BGIOSGA008019"/>
</dbReference>
<dbReference type="HOGENOM" id="CLU_2610303_0_0_1"/>
<accession>B8AFX4</accession>
<keyword evidence="3" id="KW-1185">Reference proteome</keyword>
<organism evidence="2 3">
    <name type="scientific">Oryza sativa subsp. indica</name>
    <name type="common">Rice</name>
    <dbReference type="NCBI Taxonomy" id="39946"/>
    <lineage>
        <taxon>Eukaryota</taxon>
        <taxon>Viridiplantae</taxon>
        <taxon>Streptophyta</taxon>
        <taxon>Embryophyta</taxon>
        <taxon>Tracheophyta</taxon>
        <taxon>Spermatophyta</taxon>
        <taxon>Magnoliopsida</taxon>
        <taxon>Liliopsida</taxon>
        <taxon>Poales</taxon>
        <taxon>Poaceae</taxon>
        <taxon>BOP clade</taxon>
        <taxon>Oryzoideae</taxon>
        <taxon>Oryzeae</taxon>
        <taxon>Oryzinae</taxon>
        <taxon>Oryza</taxon>
        <taxon>Oryza sativa</taxon>
    </lineage>
</organism>
<proteinExistence type="predicted"/>
<feature type="region of interest" description="Disordered" evidence="1">
    <location>
        <begin position="1"/>
        <end position="47"/>
    </location>
</feature>
<evidence type="ECO:0000313" key="2">
    <source>
        <dbReference type="EMBL" id="EEC72967.1"/>
    </source>
</evidence>
<evidence type="ECO:0000256" key="1">
    <source>
        <dbReference type="SAM" id="MobiDB-lite"/>
    </source>
</evidence>
<dbReference type="Proteomes" id="UP000007015">
    <property type="component" value="Chromosome 2"/>
</dbReference>
<gene>
    <name evidence="2" type="ORF">OsI_06858</name>
</gene>
<protein>
    <submittedName>
        <fullName evidence="2">Uncharacterized protein</fullName>
    </submittedName>
</protein>
<name>B8AFX4_ORYSI</name>
<dbReference type="EMBL" id="CM000127">
    <property type="protein sequence ID" value="EEC72967.1"/>
    <property type="molecule type" value="Genomic_DNA"/>
</dbReference>
<dbReference type="AlphaFoldDB" id="B8AFX4"/>